<dbReference type="Gene3D" id="1.10.10.520">
    <property type="entry name" value="Ubiquitin activating enzymes (Uba3). Chain: B, domain 2"/>
    <property type="match status" value="1"/>
</dbReference>
<dbReference type="GO" id="GO:0045116">
    <property type="term" value="P:protein neddylation"/>
    <property type="evidence" value="ECO:0007669"/>
    <property type="project" value="UniProtKB-UniRule"/>
</dbReference>
<dbReference type="InterPro" id="IPR033127">
    <property type="entry name" value="UBQ-activ_enz_E1_Cys_AS"/>
</dbReference>
<dbReference type="InterPro" id="IPR000594">
    <property type="entry name" value="ThiF_NAD_FAD-bd"/>
</dbReference>
<organism evidence="7 8">
    <name type="scientific">Cryptosporidium andersoni</name>
    <dbReference type="NCBI Taxonomy" id="117008"/>
    <lineage>
        <taxon>Eukaryota</taxon>
        <taxon>Sar</taxon>
        <taxon>Alveolata</taxon>
        <taxon>Apicomplexa</taxon>
        <taxon>Conoidasida</taxon>
        <taxon>Coccidia</taxon>
        <taxon>Eucoccidiorida</taxon>
        <taxon>Eimeriorina</taxon>
        <taxon>Cryptosporidiidae</taxon>
        <taxon>Cryptosporidium</taxon>
    </lineage>
</organism>
<keyword evidence="3 5" id="KW-0067">ATP-binding</keyword>
<feature type="active site" description="Glycyl thioester intermediate" evidence="4">
    <location>
        <position position="245"/>
    </location>
</feature>
<dbReference type="InterPro" id="IPR023318">
    <property type="entry name" value="Ub_act_enz_dom_a_sf"/>
</dbReference>
<dbReference type="PANTHER" id="PTHR10953">
    <property type="entry name" value="UBIQUITIN-ACTIVATING ENZYME E1"/>
    <property type="match status" value="1"/>
</dbReference>
<dbReference type="VEuPathDB" id="CryptoDB:cand_022450"/>
<evidence type="ECO:0000256" key="5">
    <source>
        <dbReference type="RuleBase" id="RU368009"/>
    </source>
</evidence>
<dbReference type="GO" id="GO:0019781">
    <property type="term" value="F:NEDD8 activating enzyme activity"/>
    <property type="evidence" value="ECO:0007669"/>
    <property type="project" value="UniProtKB-UniRule"/>
</dbReference>
<dbReference type="GO" id="GO:0005524">
    <property type="term" value="F:ATP binding"/>
    <property type="evidence" value="ECO:0007669"/>
    <property type="project" value="UniProtKB-UniRule"/>
</dbReference>
<evidence type="ECO:0000256" key="2">
    <source>
        <dbReference type="ARBA" id="ARBA00022786"/>
    </source>
</evidence>
<feature type="domain" description="THIF-type NAD/FAD binding fold" evidence="6">
    <location>
        <begin position="41"/>
        <end position="355"/>
    </location>
</feature>
<dbReference type="AlphaFoldDB" id="A0A1J4MRU2"/>
<evidence type="ECO:0000256" key="1">
    <source>
        <dbReference type="ARBA" id="ARBA00022741"/>
    </source>
</evidence>
<evidence type="ECO:0000313" key="7">
    <source>
        <dbReference type="EMBL" id="OII76902.1"/>
    </source>
</evidence>
<reference evidence="7 8" key="1">
    <citation type="submission" date="2016-10" db="EMBL/GenBank/DDBJ databases">
        <title>Reductive evolution of mitochondrial metabolism and differential evolution of invasion-related proteins in Cryptosporidium.</title>
        <authorList>
            <person name="Liu S."/>
            <person name="Roellig D.M."/>
            <person name="Guo Y."/>
            <person name="Li N."/>
            <person name="Frace M.A."/>
            <person name="Tang K."/>
            <person name="Zhang L."/>
            <person name="Feng Y."/>
            <person name="Xiao L."/>
        </authorList>
    </citation>
    <scope>NUCLEOTIDE SEQUENCE [LARGE SCALE GENOMIC DNA]</scope>
    <source>
        <strain evidence="7">30847</strain>
    </source>
</reference>
<keyword evidence="5" id="KW-0436">Ligase</keyword>
<gene>
    <name evidence="7" type="ORF">cand_022450</name>
</gene>
<evidence type="ECO:0000313" key="8">
    <source>
        <dbReference type="Proteomes" id="UP000186804"/>
    </source>
</evidence>
<comment type="function">
    <text evidence="5">Catalytic subunit of the dimeric E1 enzyme, which activates NEDD8.</text>
</comment>
<dbReference type="Pfam" id="PF00899">
    <property type="entry name" value="ThiF"/>
    <property type="match status" value="1"/>
</dbReference>
<dbReference type="PROSITE" id="PS00865">
    <property type="entry name" value="UBIQUITIN_ACTIVAT_2"/>
    <property type="match status" value="1"/>
</dbReference>
<dbReference type="UniPathway" id="UPA00885"/>
<dbReference type="EMBL" id="LRBS01000048">
    <property type="protein sequence ID" value="OII76902.1"/>
    <property type="molecule type" value="Genomic_DNA"/>
</dbReference>
<name>A0A1J4MRU2_9CRYT</name>
<dbReference type="InterPro" id="IPR035985">
    <property type="entry name" value="Ubiquitin-activating_enz"/>
</dbReference>
<keyword evidence="2 5" id="KW-0833">Ubl conjugation pathway</keyword>
<comment type="pathway">
    <text evidence="5">Protein modification; protein neddylation.</text>
</comment>
<dbReference type="EC" id="6.2.1.64" evidence="5"/>
<dbReference type="Gene3D" id="3.40.50.720">
    <property type="entry name" value="NAD(P)-binding Rossmann-like Domain"/>
    <property type="match status" value="1"/>
</dbReference>
<dbReference type="GO" id="GO:0005737">
    <property type="term" value="C:cytoplasm"/>
    <property type="evidence" value="ECO:0007669"/>
    <property type="project" value="TreeGrafter"/>
</dbReference>
<dbReference type="RefSeq" id="XP_067068748.1">
    <property type="nucleotide sequence ID" value="XM_067212475.1"/>
</dbReference>
<comment type="caution">
    <text evidence="7">The sequence shown here is derived from an EMBL/GenBank/DDBJ whole genome shotgun (WGS) entry which is preliminary data.</text>
</comment>
<comment type="catalytic activity">
    <reaction evidence="5">
        <text>ATP + [NEDD8 protein] + [E1 NEDD8-activating enzyme]-L-cysteine = AMP + diphosphate + [E1 NEDD8-activating enzyme]-S-[NEDD8 protein]-yl-L-cysteine.</text>
        <dbReference type="EC" id="6.2.1.64"/>
    </reaction>
</comment>
<evidence type="ECO:0000259" key="6">
    <source>
        <dbReference type="Pfam" id="PF00899"/>
    </source>
</evidence>
<dbReference type="InterPro" id="IPR045886">
    <property type="entry name" value="ThiF/MoeB/HesA"/>
</dbReference>
<dbReference type="Proteomes" id="UP000186804">
    <property type="component" value="Unassembled WGS sequence"/>
</dbReference>
<keyword evidence="1 5" id="KW-0547">Nucleotide-binding</keyword>
<dbReference type="GeneID" id="92366429"/>
<keyword evidence="8" id="KW-1185">Reference proteome</keyword>
<accession>A0A1J4MRU2</accession>
<dbReference type="OrthoDB" id="10255449at2759"/>
<dbReference type="PANTHER" id="PTHR10953:SF6">
    <property type="entry name" value="NEDD8-ACTIVATING ENZYME E1 CATALYTIC SUBUNIT"/>
    <property type="match status" value="1"/>
</dbReference>
<dbReference type="SUPFAM" id="SSF69572">
    <property type="entry name" value="Activating enzymes of the ubiquitin-like proteins"/>
    <property type="match status" value="1"/>
</dbReference>
<proteinExistence type="inferred from homology"/>
<evidence type="ECO:0000256" key="4">
    <source>
        <dbReference type="PROSITE-ProRule" id="PRU10132"/>
    </source>
</evidence>
<protein>
    <recommendedName>
        <fullName evidence="5">NEDD8-activating enzyme E1 catalytic subunit</fullName>
        <ecNumber evidence="5">6.2.1.64</ecNumber>
    </recommendedName>
</protein>
<sequence>MYNSIDKFKAFGNIYECIQEYGKSISNNNYTHDSWTYIQNECKILIVGIGGLGSEILRNLIFIGFKNFELIDYDIVEISNLSRNLFFDLKDLGKSKVECIKNKIESRYGSIHNLNIKAHNCALEYYCTPFNKDFFKKFHFIFSGLDNIESRRKLNTMIHLSLKYTNNSNKNNEFGIFNNTEISSIYKSKELLDLNENFKNITAPIFIEGGTEGFKGHCRIIIPFKTSCYECTMELNSVDINYPICTIKETPRTPEHCIAYACYILDYEDPDDYNISSYSTKDHMEYVFKIYNYAKIHASKFNIQGVTLELTKRLTGHFIPTLLSTNSIIASTMVSQALKIILNNEFNYKSDNFFMYMGHCGIYSNTYYTEKLNECCICYSD</sequence>
<evidence type="ECO:0000256" key="3">
    <source>
        <dbReference type="ARBA" id="ARBA00022840"/>
    </source>
</evidence>
<comment type="similarity">
    <text evidence="5">Belongs to the ubiquitin-activating E1 family. UBA3 subfamily.</text>
</comment>
<dbReference type="GO" id="GO:0005634">
    <property type="term" value="C:nucleus"/>
    <property type="evidence" value="ECO:0007669"/>
    <property type="project" value="TreeGrafter"/>
</dbReference>